<reference evidence="2 3" key="1">
    <citation type="journal article" date="2022" name="Nat. Genet.">
        <title>Improved pea reference genome and pan-genome highlight genomic features and evolutionary characteristics.</title>
        <authorList>
            <person name="Yang T."/>
            <person name="Liu R."/>
            <person name="Luo Y."/>
            <person name="Hu S."/>
            <person name="Wang D."/>
            <person name="Wang C."/>
            <person name="Pandey M.K."/>
            <person name="Ge S."/>
            <person name="Xu Q."/>
            <person name="Li N."/>
            <person name="Li G."/>
            <person name="Huang Y."/>
            <person name="Saxena R.K."/>
            <person name="Ji Y."/>
            <person name="Li M."/>
            <person name="Yan X."/>
            <person name="He Y."/>
            <person name="Liu Y."/>
            <person name="Wang X."/>
            <person name="Xiang C."/>
            <person name="Varshney R.K."/>
            <person name="Ding H."/>
            <person name="Gao S."/>
            <person name="Zong X."/>
        </authorList>
    </citation>
    <scope>NUCLEOTIDE SEQUENCE [LARGE SCALE GENOMIC DNA]</scope>
    <source>
        <strain evidence="2 3">cv. Zhongwan 6</strain>
    </source>
</reference>
<protein>
    <submittedName>
        <fullName evidence="2">Uncharacterized protein</fullName>
    </submittedName>
</protein>
<organism evidence="2 3">
    <name type="scientific">Pisum sativum</name>
    <name type="common">Garden pea</name>
    <name type="synonym">Lathyrus oleraceus</name>
    <dbReference type="NCBI Taxonomy" id="3888"/>
    <lineage>
        <taxon>Eukaryota</taxon>
        <taxon>Viridiplantae</taxon>
        <taxon>Streptophyta</taxon>
        <taxon>Embryophyta</taxon>
        <taxon>Tracheophyta</taxon>
        <taxon>Spermatophyta</taxon>
        <taxon>Magnoliopsida</taxon>
        <taxon>eudicotyledons</taxon>
        <taxon>Gunneridae</taxon>
        <taxon>Pentapetalae</taxon>
        <taxon>rosids</taxon>
        <taxon>fabids</taxon>
        <taxon>Fabales</taxon>
        <taxon>Fabaceae</taxon>
        <taxon>Papilionoideae</taxon>
        <taxon>50 kb inversion clade</taxon>
        <taxon>NPAAA clade</taxon>
        <taxon>Hologalegina</taxon>
        <taxon>IRL clade</taxon>
        <taxon>Fabeae</taxon>
        <taxon>Lathyrus</taxon>
    </lineage>
</organism>
<accession>A0A9D4Y5M3</accession>
<feature type="compositionally biased region" description="Basic and acidic residues" evidence="1">
    <location>
        <begin position="73"/>
        <end position="84"/>
    </location>
</feature>
<evidence type="ECO:0000313" key="3">
    <source>
        <dbReference type="Proteomes" id="UP001058974"/>
    </source>
</evidence>
<dbReference type="AlphaFoldDB" id="A0A9D4Y5M3"/>
<name>A0A9D4Y5M3_PEA</name>
<gene>
    <name evidence="2" type="ORF">KIW84_035235</name>
</gene>
<sequence length="467" mass="52891">MAAQIVPPLEEKEMTKIFLKTLSSFYYEGMIASAPLDFTEMVNMGMRLEEGVREGRLSRDDGSSAKKYGGFSRKKEGETHDVSSRVKRRPSMRRKEVRPTINQHQAYQPRNNNNADTSNYERKRVTFDPIPMTYAELYPSLIDRKLITPRDPPVTKVQDLVRSGILFFEDVGPNVKKNPLPEHGKAAVSMVQGCPGKYKVLYVNDIRQSLVKMHKLLCEHSHYEHDHDRCQVCTINERGYRQVRKDIQEMLDQGMIEILQNRNEDEIDVITPVFKIPDPVVIKYDGSKKKVLPTLVIKPAGSVPYVSDKAVSYRYNVVMLEDGKEVSLPSTSVVSISDVSGVTRNGRVFSAQPKFHEDVVKKDVVYLVGPVGTSSLNPFVPVVKGVDPVVDKSKKTPILVGQSGMLKEDGDEMLRLIKRSEYNVVDQLLQTPSKIFVLSLLMNSEPHREALQRVLDVAYMDHDVTIE</sequence>
<comment type="caution">
    <text evidence="2">The sequence shown here is derived from an EMBL/GenBank/DDBJ whole genome shotgun (WGS) entry which is preliminary data.</text>
</comment>
<proteinExistence type="predicted"/>
<dbReference type="Proteomes" id="UP001058974">
    <property type="component" value="Chromosome 3"/>
</dbReference>
<evidence type="ECO:0000256" key="1">
    <source>
        <dbReference type="SAM" id="MobiDB-lite"/>
    </source>
</evidence>
<feature type="compositionally biased region" description="Basic and acidic residues" evidence="1">
    <location>
        <begin position="53"/>
        <end position="64"/>
    </location>
</feature>
<evidence type="ECO:0000313" key="2">
    <source>
        <dbReference type="EMBL" id="KAI5431010.1"/>
    </source>
</evidence>
<dbReference type="PANTHER" id="PTHR32108">
    <property type="entry name" value="DNA-DIRECTED RNA POLYMERASE SUBUNIT ALPHA"/>
    <property type="match status" value="1"/>
</dbReference>
<dbReference type="PANTHER" id="PTHR32108:SF9">
    <property type="entry name" value="REVERSE TRANSCRIPTASE RNASE H-LIKE DOMAIN-CONTAINING PROTEIN"/>
    <property type="match status" value="1"/>
</dbReference>
<feature type="region of interest" description="Disordered" evidence="1">
    <location>
        <begin position="53"/>
        <end position="121"/>
    </location>
</feature>
<dbReference type="EMBL" id="JAMSHJ010000003">
    <property type="protein sequence ID" value="KAI5431010.1"/>
    <property type="molecule type" value="Genomic_DNA"/>
</dbReference>
<dbReference type="Gramene" id="Psat03G0523500-T1">
    <property type="protein sequence ID" value="KAI5431010.1"/>
    <property type="gene ID" value="KIW84_035235"/>
</dbReference>
<feature type="compositionally biased region" description="Polar residues" evidence="1">
    <location>
        <begin position="100"/>
        <end position="118"/>
    </location>
</feature>
<keyword evidence="3" id="KW-1185">Reference proteome</keyword>